<evidence type="ECO:0000313" key="7">
    <source>
        <dbReference type="EMBL" id="EGF97909.1"/>
    </source>
</evidence>
<feature type="domain" description="MARVEL" evidence="6">
    <location>
        <begin position="18"/>
        <end position="147"/>
    </location>
</feature>
<dbReference type="InParanoid" id="F4SBQ8"/>
<proteinExistence type="predicted"/>
<dbReference type="EMBL" id="GL883193">
    <property type="protein sequence ID" value="EGF97909.1"/>
    <property type="molecule type" value="Genomic_DNA"/>
</dbReference>
<keyword evidence="2 5" id="KW-0812">Transmembrane</keyword>
<dbReference type="AlphaFoldDB" id="F4SBQ8"/>
<name>F4SBQ8_MELLP</name>
<evidence type="ECO:0000256" key="5">
    <source>
        <dbReference type="SAM" id="Phobius"/>
    </source>
</evidence>
<dbReference type="STRING" id="747676.F4SBQ8"/>
<dbReference type="Proteomes" id="UP000001072">
    <property type="component" value="Unassembled WGS sequence"/>
</dbReference>
<keyword evidence="4 5" id="KW-0472">Membrane</keyword>
<evidence type="ECO:0000256" key="2">
    <source>
        <dbReference type="ARBA" id="ARBA00022692"/>
    </source>
</evidence>
<evidence type="ECO:0000256" key="1">
    <source>
        <dbReference type="ARBA" id="ARBA00004141"/>
    </source>
</evidence>
<dbReference type="HOGENOM" id="CLU_109463_0_1_1"/>
<dbReference type="KEGG" id="mlr:MELLADRAFT_113979"/>
<organism evidence="8">
    <name type="scientific">Melampsora larici-populina (strain 98AG31 / pathotype 3-4-7)</name>
    <name type="common">Poplar leaf rust fungus</name>
    <dbReference type="NCBI Taxonomy" id="747676"/>
    <lineage>
        <taxon>Eukaryota</taxon>
        <taxon>Fungi</taxon>
        <taxon>Dikarya</taxon>
        <taxon>Basidiomycota</taxon>
        <taxon>Pucciniomycotina</taxon>
        <taxon>Pucciniomycetes</taxon>
        <taxon>Pucciniales</taxon>
        <taxon>Melampsoraceae</taxon>
        <taxon>Melampsora</taxon>
    </lineage>
</organism>
<keyword evidence="8" id="KW-1185">Reference proteome</keyword>
<evidence type="ECO:0000313" key="8">
    <source>
        <dbReference type="Proteomes" id="UP000001072"/>
    </source>
</evidence>
<dbReference type="eggNOG" id="ENOG502S522">
    <property type="taxonomic scope" value="Eukaryota"/>
</dbReference>
<dbReference type="InterPro" id="IPR008253">
    <property type="entry name" value="Marvel"/>
</dbReference>
<accession>F4SBQ8</accession>
<feature type="transmembrane region" description="Helical" evidence="5">
    <location>
        <begin position="53"/>
        <end position="72"/>
    </location>
</feature>
<evidence type="ECO:0000256" key="3">
    <source>
        <dbReference type="ARBA" id="ARBA00022989"/>
    </source>
</evidence>
<dbReference type="GeneID" id="18925162"/>
<dbReference type="OrthoDB" id="2117453at2759"/>
<feature type="transmembrane region" description="Helical" evidence="5">
    <location>
        <begin position="12"/>
        <end position="33"/>
    </location>
</feature>
<protein>
    <recommendedName>
        <fullName evidence="6">MARVEL domain-containing protein</fullName>
    </recommendedName>
</protein>
<evidence type="ECO:0000256" key="4">
    <source>
        <dbReference type="ARBA" id="ARBA00023136"/>
    </source>
</evidence>
<dbReference type="GO" id="GO:0016020">
    <property type="term" value="C:membrane"/>
    <property type="evidence" value="ECO:0007669"/>
    <property type="project" value="UniProtKB-SubCell"/>
</dbReference>
<feature type="transmembrane region" description="Helical" evidence="5">
    <location>
        <begin position="79"/>
        <end position="97"/>
    </location>
</feature>
<dbReference type="VEuPathDB" id="FungiDB:MELLADRAFT_113979"/>
<reference evidence="8" key="1">
    <citation type="journal article" date="2011" name="Proc. Natl. Acad. Sci. U.S.A.">
        <title>Obligate biotrophy features unraveled by the genomic analysis of rust fungi.</title>
        <authorList>
            <person name="Duplessis S."/>
            <person name="Cuomo C.A."/>
            <person name="Lin Y.-C."/>
            <person name="Aerts A."/>
            <person name="Tisserant E."/>
            <person name="Veneault-Fourrey C."/>
            <person name="Joly D.L."/>
            <person name="Hacquard S."/>
            <person name="Amselem J."/>
            <person name="Cantarel B.L."/>
            <person name="Chiu R."/>
            <person name="Coutinho P.M."/>
            <person name="Feau N."/>
            <person name="Field M."/>
            <person name="Frey P."/>
            <person name="Gelhaye E."/>
            <person name="Goldberg J."/>
            <person name="Grabherr M.G."/>
            <person name="Kodira C.D."/>
            <person name="Kohler A."/>
            <person name="Kuees U."/>
            <person name="Lindquist E.A."/>
            <person name="Lucas S.M."/>
            <person name="Mago R."/>
            <person name="Mauceli E."/>
            <person name="Morin E."/>
            <person name="Murat C."/>
            <person name="Pangilinan J.L."/>
            <person name="Park R."/>
            <person name="Pearson M."/>
            <person name="Quesneville H."/>
            <person name="Rouhier N."/>
            <person name="Sakthikumar S."/>
            <person name="Salamov A.A."/>
            <person name="Schmutz J."/>
            <person name="Selles B."/>
            <person name="Shapiro H."/>
            <person name="Tanguay P."/>
            <person name="Tuskan G.A."/>
            <person name="Henrissat B."/>
            <person name="Van de Peer Y."/>
            <person name="Rouze P."/>
            <person name="Ellis J.G."/>
            <person name="Dodds P.N."/>
            <person name="Schein J.E."/>
            <person name="Zhong S."/>
            <person name="Hamelin R.C."/>
            <person name="Grigoriev I.V."/>
            <person name="Szabo L.J."/>
            <person name="Martin F."/>
        </authorList>
    </citation>
    <scope>NUCLEOTIDE SEQUENCE [LARGE SCALE GENOMIC DNA]</scope>
    <source>
        <strain evidence="8">98AG31 / pathotype 3-4-7</strain>
    </source>
</reference>
<dbReference type="RefSeq" id="XP_007418822.1">
    <property type="nucleotide sequence ID" value="XM_007418760.1"/>
</dbReference>
<sequence length="179" mass="19993">MSTDNAVKKAHPIAFSFIILFSFIEFLITTILISNYNSDNSYYSDSLRDRLKFLLFTSIWSLVFTSIYLFGIFKLPTNFLFSLASHAGFLFITWIFWLSGAAALSDTLSGLSCGDLFLSDVRINVGIRYCHSLKAVQAFAWIEWITLSFVLAYIALIASRAVKAGTGLKSPMREVPAAV</sequence>
<evidence type="ECO:0000259" key="6">
    <source>
        <dbReference type="Pfam" id="PF01284"/>
    </source>
</evidence>
<feature type="transmembrane region" description="Helical" evidence="5">
    <location>
        <begin position="141"/>
        <end position="162"/>
    </location>
</feature>
<comment type="subcellular location">
    <subcellularLocation>
        <location evidence="1">Membrane</location>
        <topology evidence="1">Multi-pass membrane protein</topology>
    </subcellularLocation>
</comment>
<dbReference type="Pfam" id="PF01284">
    <property type="entry name" value="MARVEL"/>
    <property type="match status" value="1"/>
</dbReference>
<keyword evidence="3 5" id="KW-1133">Transmembrane helix</keyword>
<gene>
    <name evidence="7" type="ORF">MELLADRAFT_113979</name>
</gene>